<accession>A0ABQ9I871</accession>
<feature type="non-terminal residue" evidence="1">
    <location>
        <position position="209"/>
    </location>
</feature>
<gene>
    <name evidence="1" type="ORF">PR048_005414</name>
</gene>
<organism evidence="1 2">
    <name type="scientific">Dryococelus australis</name>
    <dbReference type="NCBI Taxonomy" id="614101"/>
    <lineage>
        <taxon>Eukaryota</taxon>
        <taxon>Metazoa</taxon>
        <taxon>Ecdysozoa</taxon>
        <taxon>Arthropoda</taxon>
        <taxon>Hexapoda</taxon>
        <taxon>Insecta</taxon>
        <taxon>Pterygota</taxon>
        <taxon>Neoptera</taxon>
        <taxon>Polyneoptera</taxon>
        <taxon>Phasmatodea</taxon>
        <taxon>Verophasmatodea</taxon>
        <taxon>Anareolatae</taxon>
        <taxon>Phasmatidae</taxon>
        <taxon>Eurycanthinae</taxon>
        <taxon>Dryococelus</taxon>
    </lineage>
</organism>
<sequence>MGALYISVQEDMAIAVWCQYMPSKSGKYKTNFFRMCESDSGYSIDSAEFGFNVMKLLIVSIHNTSRNTTTHNCFISNITGKKNSKMVGTLRQNKRDVPNELKYCKNQHLCTTKFAFKDDLTIVSLIPRKNKCMLLLSPMHHVSCIDEKHPKKKPEIIKMQHPTHHQEVKHQRRLFIKDLSEEIILLHMNKRAANPFLQKYIRQDMEKFI</sequence>
<name>A0ABQ9I871_9NEOP</name>
<proteinExistence type="predicted"/>
<evidence type="ECO:0000313" key="1">
    <source>
        <dbReference type="EMBL" id="KAJ8892833.1"/>
    </source>
</evidence>
<comment type="caution">
    <text evidence="1">The sequence shown here is derived from an EMBL/GenBank/DDBJ whole genome shotgun (WGS) entry which is preliminary data.</text>
</comment>
<dbReference type="EMBL" id="JARBHB010000002">
    <property type="protein sequence ID" value="KAJ8892833.1"/>
    <property type="molecule type" value="Genomic_DNA"/>
</dbReference>
<dbReference type="Proteomes" id="UP001159363">
    <property type="component" value="Chromosome 2"/>
</dbReference>
<evidence type="ECO:0000313" key="2">
    <source>
        <dbReference type="Proteomes" id="UP001159363"/>
    </source>
</evidence>
<protein>
    <recommendedName>
        <fullName evidence="3">PiggyBac transposable element-derived protein domain-containing protein</fullName>
    </recommendedName>
</protein>
<reference evidence="1 2" key="1">
    <citation type="submission" date="2023-02" db="EMBL/GenBank/DDBJ databases">
        <title>LHISI_Scaffold_Assembly.</title>
        <authorList>
            <person name="Stuart O.P."/>
            <person name="Cleave R."/>
            <person name="Magrath M.J.L."/>
            <person name="Mikheyev A.S."/>
        </authorList>
    </citation>
    <scope>NUCLEOTIDE SEQUENCE [LARGE SCALE GENOMIC DNA]</scope>
    <source>
        <strain evidence="1">Daus_M_001</strain>
        <tissue evidence="1">Leg muscle</tissue>
    </source>
</reference>
<keyword evidence="2" id="KW-1185">Reference proteome</keyword>
<evidence type="ECO:0008006" key="3">
    <source>
        <dbReference type="Google" id="ProtNLM"/>
    </source>
</evidence>